<organism evidence="1 2">
    <name type="scientific">Mycobacteroides abscessus 21</name>
    <dbReference type="NCBI Taxonomy" id="1299324"/>
    <lineage>
        <taxon>Bacteria</taxon>
        <taxon>Bacillati</taxon>
        <taxon>Actinomycetota</taxon>
        <taxon>Actinomycetes</taxon>
        <taxon>Mycobacteriales</taxon>
        <taxon>Mycobacteriaceae</taxon>
        <taxon>Mycobacteroides</taxon>
        <taxon>Mycobacteroides abscessus</taxon>
    </lineage>
</organism>
<evidence type="ECO:0000313" key="2">
    <source>
        <dbReference type="Proteomes" id="UP000020103"/>
    </source>
</evidence>
<dbReference type="EMBL" id="JAOF01000001">
    <property type="protein sequence ID" value="EUA45014.1"/>
    <property type="molecule type" value="Genomic_DNA"/>
</dbReference>
<accession>A0A829PXY4</accession>
<dbReference type="AlphaFoldDB" id="A0A829PXY4"/>
<sequence length="38" mass="4024">MRRRRGIKTEALTVTYGPVGAPVSRSDAGLMHVPASKG</sequence>
<dbReference type="Proteomes" id="UP000020103">
    <property type="component" value="Unassembled WGS sequence"/>
</dbReference>
<name>A0A829PXY4_9MYCO</name>
<comment type="caution">
    <text evidence="1">The sequence shown here is derived from an EMBL/GenBank/DDBJ whole genome shotgun (WGS) entry which is preliminary data.</text>
</comment>
<protein>
    <submittedName>
        <fullName evidence="1">Uncharacterized protein</fullName>
    </submittedName>
</protein>
<proteinExistence type="predicted"/>
<gene>
    <name evidence="1" type="ORF">I543_0070</name>
</gene>
<reference evidence="1 2" key="1">
    <citation type="submission" date="2013-12" db="EMBL/GenBank/DDBJ databases">
        <authorList>
            <person name="Madinger N."/>
            <person name="Lenaerts A."/>
            <person name="Ordway D."/>
            <person name="DeGroote M.A."/>
            <person name="Parker T."/>
            <person name="Sizemore C."/>
            <person name="Tallon L.J."/>
            <person name="Sadzewicz L.K."/>
            <person name="Sengamalay N."/>
            <person name="Fraser C.M."/>
            <person name="Hine E."/>
            <person name="Shefchek K.A."/>
            <person name="Das S.P."/>
            <person name="Tettelin H."/>
        </authorList>
    </citation>
    <scope>NUCLEOTIDE SEQUENCE [LARGE SCALE GENOMIC DNA]</scope>
    <source>
        <strain evidence="1 2">21</strain>
    </source>
</reference>
<evidence type="ECO:0000313" key="1">
    <source>
        <dbReference type="EMBL" id="EUA45014.1"/>
    </source>
</evidence>